<protein>
    <submittedName>
        <fullName evidence="1">YfcL family protein</fullName>
    </submittedName>
</protein>
<dbReference type="Pfam" id="PF08891">
    <property type="entry name" value="YfcL"/>
    <property type="match status" value="1"/>
</dbReference>
<dbReference type="AlphaFoldDB" id="A0A6H1UIF9"/>
<dbReference type="KEGG" id="fes:HER31_10185"/>
<dbReference type="EMBL" id="CP051180">
    <property type="protein sequence ID" value="QIZ78871.1"/>
    <property type="molecule type" value="Genomic_DNA"/>
</dbReference>
<organism evidence="1 2">
    <name type="scientific">Ferrimonas lipolytica</name>
    <dbReference type="NCBI Taxonomy" id="2724191"/>
    <lineage>
        <taxon>Bacteria</taxon>
        <taxon>Pseudomonadati</taxon>
        <taxon>Pseudomonadota</taxon>
        <taxon>Gammaproteobacteria</taxon>
        <taxon>Alteromonadales</taxon>
        <taxon>Ferrimonadaceae</taxon>
        <taxon>Ferrimonas</taxon>
    </lineage>
</organism>
<accession>A0A6H1UIF9</accession>
<proteinExistence type="predicted"/>
<reference evidence="1 2" key="1">
    <citation type="submission" date="2020-04" db="EMBL/GenBank/DDBJ databases">
        <title>Ferrimonas sp. S7 isolated from sea water.</title>
        <authorList>
            <person name="Bae S.S."/>
            <person name="Baek K."/>
        </authorList>
    </citation>
    <scope>NUCLEOTIDE SEQUENCE [LARGE SCALE GENOMIC DNA]</scope>
    <source>
        <strain evidence="1 2">S7</strain>
    </source>
</reference>
<dbReference type="Proteomes" id="UP000501602">
    <property type="component" value="Chromosome"/>
</dbReference>
<name>A0A6H1UIF9_9GAMM</name>
<gene>
    <name evidence="1" type="ORF">HER31_10185</name>
</gene>
<evidence type="ECO:0000313" key="1">
    <source>
        <dbReference type="EMBL" id="QIZ78871.1"/>
    </source>
</evidence>
<dbReference type="InterPro" id="IPR014987">
    <property type="entry name" value="UPF_YfcL"/>
</dbReference>
<sequence length="91" mass="10463">MLERWDKICQNWVNHQLEHGSDDEVFSSGYLQGHFAVVLSHLEQQPQLDFPLLQAQMAQNLEQAKSELAPEDMALVSNAWQQLCEQLQPTT</sequence>
<evidence type="ECO:0000313" key="2">
    <source>
        <dbReference type="Proteomes" id="UP000501602"/>
    </source>
</evidence>
<keyword evidence="2" id="KW-1185">Reference proteome</keyword>